<organism evidence="1">
    <name type="scientific">Eucalyptus grandis</name>
    <name type="common">Flooded gum</name>
    <dbReference type="NCBI Taxonomy" id="71139"/>
    <lineage>
        <taxon>Eukaryota</taxon>
        <taxon>Viridiplantae</taxon>
        <taxon>Streptophyta</taxon>
        <taxon>Embryophyta</taxon>
        <taxon>Tracheophyta</taxon>
        <taxon>Spermatophyta</taxon>
        <taxon>Magnoliopsida</taxon>
        <taxon>eudicotyledons</taxon>
        <taxon>Gunneridae</taxon>
        <taxon>Pentapetalae</taxon>
        <taxon>rosids</taxon>
        <taxon>malvids</taxon>
        <taxon>Myrtales</taxon>
        <taxon>Myrtaceae</taxon>
        <taxon>Myrtoideae</taxon>
        <taxon>Eucalypteae</taxon>
        <taxon>Eucalyptus</taxon>
    </lineage>
</organism>
<dbReference type="Gramene" id="KCW55742">
    <property type="protein sequence ID" value="KCW55742"/>
    <property type="gene ID" value="EUGRSUZ_I01573"/>
</dbReference>
<reference evidence="1" key="1">
    <citation type="submission" date="2013-07" db="EMBL/GenBank/DDBJ databases">
        <title>The genome of Eucalyptus grandis.</title>
        <authorList>
            <person name="Schmutz J."/>
            <person name="Hayes R."/>
            <person name="Myburg A."/>
            <person name="Tuskan G."/>
            <person name="Grattapaglia D."/>
            <person name="Rokhsar D.S."/>
        </authorList>
    </citation>
    <scope>NUCLEOTIDE SEQUENCE</scope>
    <source>
        <tissue evidence="1">Leaf extractions</tissue>
    </source>
</reference>
<accession>A0A059AP19</accession>
<name>A0A059AP19_EUCGR</name>
<dbReference type="EMBL" id="KK198761">
    <property type="protein sequence ID" value="KCW55742.1"/>
    <property type="molecule type" value="Genomic_DNA"/>
</dbReference>
<protein>
    <submittedName>
        <fullName evidence="1">Uncharacterized protein</fullName>
    </submittedName>
</protein>
<dbReference type="AlphaFoldDB" id="A0A059AP19"/>
<evidence type="ECO:0000313" key="1">
    <source>
        <dbReference type="EMBL" id="KCW55742.1"/>
    </source>
</evidence>
<proteinExistence type="predicted"/>
<gene>
    <name evidence="1" type="ORF">EUGRSUZ_I01573</name>
</gene>
<sequence>MSCLTRIRVHVPVRESVAILSKPEASPTTIFVSTLIDITRQFSEGVMLLSLVRHLDQGRPTLWIKPSLLSVASQFGSVDFVS</sequence>
<dbReference type="InParanoid" id="A0A059AP19"/>